<dbReference type="OrthoDB" id="62528at2759"/>
<feature type="region of interest" description="Disordered" evidence="1">
    <location>
        <begin position="1140"/>
        <end position="1190"/>
    </location>
</feature>
<dbReference type="InterPro" id="IPR027417">
    <property type="entry name" value="P-loop_NTPase"/>
</dbReference>
<dbReference type="InterPro" id="IPR052634">
    <property type="entry name" value="Sperm_flagellar-bone_growth"/>
</dbReference>
<evidence type="ECO:0000259" key="2">
    <source>
        <dbReference type="Pfam" id="PF22946"/>
    </source>
</evidence>
<feature type="compositionally biased region" description="Basic and acidic residues" evidence="1">
    <location>
        <begin position="1140"/>
        <end position="1154"/>
    </location>
</feature>
<sequence>RLKNLIPRQTDFDLMRVTYRFQEKYKHMKEDLASVHFEKLERFQKPKEEQRCFDIEKQRLSRRRQNEIMAKIQAAVIQIPKPASNRTLKTLETQKMMKKRKEAEDVANEIKKFEALIKKDFQAKESSSKTSLDTAGQTTTDLLNTYSDDDYIKKIQKRLEEDAFAREQREKRRRRLLMDQLIAHEAQEEAYREEQLINRLMRQSQQERRIAVQLMHVRHEKEVLWQNRIFREKQHEERRLKDFQDALDREAALAKQAKIDFEEQILREREVYEQIAVERAQAHYQKHYTICAEILDQILDFSTKMADYRMLTNNMIPYKLMHDWKELFFNGKPLYEQASIKPLPPNPSTEQLIELEKRDLLDSNDYKDYKNMVGEWALPEEMVNNLPPSNNHILGHVLHRLVEKSLPSQVESTVPELPSFAINGCLLGKTFSGKTTILKSLQKVFPIQILSIDTLVQEAIQAFHDNEKVSETLPIQKKNEAKALPVPQEENKGSQDPQNAFSAGPVSDKVLPETKGEDMLDTNINKTPQAEKVKPSDSFLKLTVRAQLGAKSEQLLKKGKSIPDMLLVDIMVNAINEIPVNQGWILDGFPMTLNQAQLLEEALTGCNKKSIEVERKKAQKFTLAADIATSKEVPLPSSAFDFVILLDISDTSSLSRMNDIMAQEFSCEIAHEHIDQRVAAGNHDKDTDQNLRDQIQHRIVGFLDNWPSLEQWFSEPENILIKINAEIDKEFLYRKVKDIFAAEIMKKKNKVETKLEENEAEKKAAASLAELPPPTPPPPPPPEPEKEKEIHPQREPSKPPIAKRKSQSEIQHGKRESLQEGKGKKSETALKRKGSPKGKSPGGKVPGKKSPAGSSDVSPTPVQPQPPKPGLEEWNYVNEPIPEEISSFLVPYWELIESSYTNTIKTVLRPLREYQYSMLVHLYDIRINFQEFLRRPDHKQDFVTQWQMDFNSLPDDLWDDEETKAELHQRLNDLRDRLWDICDARKEEAEQERLDIINESWLQDFLGIIINHFFSLMQAEVNRFQDTKRLLQDYYRGLEGKIPTEDNKKFTRIPLAQMDSKDISENQLRIPLVPRISISPETATPKPKTKAILKGKIDYSLENIESNFEADEKLILDTWQQASLAISHMVAAEIHQRLMEEEKENQPADSKEKSPQMGANKKVKKEPPNKKTANKKPKGKSPPTAKTSPVIVTEEEIAEIEKKNELKLKIKEEHLAALQFEERAAQFRLELIKTKASALLEDLVTKVVDVYKLMEKWLGKSYLNEMASIEKLTEIARYHIETSTKIQNELYLNQEEFFINGDIKVFPDPPPPIRPPPVEKEEDGTLTIEQLDNLRDQFLDMAPKEILRCQKSSVEELDLNNDQIRLKEAGVKERKVVSEDEEGLKENDSPNIKIKQDQICLKEAGVKEREVGSEDEEGLKENDLPNIQIKQSADIENSFEHPNRKCSKSKNCIPEEMKSTEDNGDLLISLDAVKGVKFKMLKMRVSSLNKNLWTNKRWWT</sequence>
<dbReference type="InterPro" id="IPR054517">
    <property type="entry name" value="SPEF2_D5"/>
</dbReference>
<dbReference type="GO" id="GO:0097225">
    <property type="term" value="C:sperm midpiece"/>
    <property type="evidence" value="ECO:0007669"/>
    <property type="project" value="TreeGrafter"/>
</dbReference>
<keyword evidence="3" id="KW-1185">Reference proteome</keyword>
<feature type="region of interest" description="Disordered" evidence="1">
    <location>
        <begin position="471"/>
        <end position="532"/>
    </location>
</feature>
<feature type="non-terminal residue" evidence="4">
    <location>
        <position position="1"/>
    </location>
</feature>
<dbReference type="Gene3D" id="3.40.50.300">
    <property type="entry name" value="P-loop containing nucleotide triphosphate hydrolases"/>
    <property type="match status" value="1"/>
</dbReference>
<feature type="compositionally biased region" description="Basic and acidic residues" evidence="1">
    <location>
        <begin position="783"/>
        <end position="797"/>
    </location>
</feature>
<dbReference type="RefSeq" id="XP_008066821.2">
    <property type="nucleotide sequence ID" value="XM_008068630.2"/>
</dbReference>
<feature type="non-terminal residue" evidence="4">
    <location>
        <position position="1500"/>
    </location>
</feature>
<dbReference type="Pfam" id="PF00406">
    <property type="entry name" value="ADK"/>
    <property type="match status" value="1"/>
</dbReference>
<dbReference type="GeneID" id="103271176"/>
<dbReference type="Proteomes" id="UP000189704">
    <property type="component" value="Unplaced"/>
</dbReference>
<feature type="compositionally biased region" description="Basic and acidic residues" evidence="1">
    <location>
        <begin position="811"/>
        <end position="830"/>
    </location>
</feature>
<reference evidence="4" key="1">
    <citation type="submission" date="2025-08" db="UniProtKB">
        <authorList>
            <consortium name="RefSeq"/>
        </authorList>
    </citation>
    <scope>IDENTIFICATION</scope>
</reference>
<proteinExistence type="predicted"/>
<dbReference type="SUPFAM" id="SSF52540">
    <property type="entry name" value="P-loop containing nucleoside triphosphate hydrolases"/>
    <property type="match status" value="1"/>
</dbReference>
<organism evidence="3 4">
    <name type="scientific">Carlito syrichta</name>
    <name type="common">Philippine tarsier</name>
    <name type="synonym">Tarsius syrichta</name>
    <dbReference type="NCBI Taxonomy" id="1868482"/>
    <lineage>
        <taxon>Eukaryota</taxon>
        <taxon>Metazoa</taxon>
        <taxon>Chordata</taxon>
        <taxon>Craniata</taxon>
        <taxon>Vertebrata</taxon>
        <taxon>Euteleostomi</taxon>
        <taxon>Mammalia</taxon>
        <taxon>Eutheria</taxon>
        <taxon>Euarchontoglires</taxon>
        <taxon>Primates</taxon>
        <taxon>Haplorrhini</taxon>
        <taxon>Tarsiiformes</taxon>
        <taxon>Tarsiidae</taxon>
        <taxon>Carlito</taxon>
    </lineage>
</organism>
<dbReference type="Pfam" id="PF22946">
    <property type="entry name" value="SPEF2_D5"/>
    <property type="match status" value="1"/>
</dbReference>
<name>A0A1U7ULT7_CARSF</name>
<protein>
    <submittedName>
        <fullName evidence="4">Sperm flagellar protein 2-like</fullName>
    </submittedName>
</protein>
<feature type="compositionally biased region" description="Basic and acidic residues" evidence="1">
    <location>
        <begin position="752"/>
        <end position="764"/>
    </location>
</feature>
<gene>
    <name evidence="4" type="primary">LOC103271176</name>
</gene>
<dbReference type="PANTHER" id="PTHR14919">
    <property type="entry name" value="KPL2-RELATED"/>
    <property type="match status" value="1"/>
</dbReference>
<feature type="region of interest" description="Disordered" evidence="1">
    <location>
        <begin position="752"/>
        <end position="874"/>
    </location>
</feature>
<feature type="compositionally biased region" description="Low complexity" evidence="1">
    <location>
        <begin position="846"/>
        <end position="855"/>
    </location>
</feature>
<feature type="compositionally biased region" description="Pro residues" evidence="1">
    <location>
        <begin position="771"/>
        <end position="782"/>
    </location>
</feature>
<accession>A0A1U7ULT7</accession>
<dbReference type="GO" id="GO:0007288">
    <property type="term" value="P:sperm axoneme assembly"/>
    <property type="evidence" value="ECO:0007669"/>
    <property type="project" value="TreeGrafter"/>
</dbReference>
<dbReference type="GO" id="GO:0002177">
    <property type="term" value="C:manchette"/>
    <property type="evidence" value="ECO:0007669"/>
    <property type="project" value="TreeGrafter"/>
</dbReference>
<dbReference type="STRING" id="1868482.ENSTSYP00000000388"/>
<evidence type="ECO:0000256" key="1">
    <source>
        <dbReference type="SAM" id="MobiDB-lite"/>
    </source>
</evidence>
<dbReference type="PANTHER" id="PTHR14919:SF0">
    <property type="entry name" value="SPERM FLAGELLAR PROTEIN 2"/>
    <property type="match status" value="1"/>
</dbReference>
<evidence type="ECO:0000313" key="3">
    <source>
        <dbReference type="Proteomes" id="UP000189704"/>
    </source>
</evidence>
<evidence type="ECO:0000313" key="4">
    <source>
        <dbReference type="RefSeq" id="XP_008066821.2"/>
    </source>
</evidence>
<dbReference type="KEGG" id="csyr:103271176"/>
<feature type="domain" description="CPC1/SPEF2" evidence="2">
    <location>
        <begin position="200"/>
        <end position="333"/>
    </location>
</feature>